<feature type="compositionally biased region" description="Low complexity" evidence="1">
    <location>
        <begin position="308"/>
        <end position="318"/>
    </location>
</feature>
<evidence type="ECO:0000313" key="2">
    <source>
        <dbReference type="EMBL" id="KAF5335640.1"/>
    </source>
</evidence>
<comment type="caution">
    <text evidence="2">The sequence shown here is derived from an EMBL/GenBank/DDBJ whole genome shotgun (WGS) entry which is preliminary data.</text>
</comment>
<feature type="compositionally biased region" description="Low complexity" evidence="1">
    <location>
        <begin position="389"/>
        <end position="410"/>
    </location>
</feature>
<feature type="compositionally biased region" description="Low complexity" evidence="1">
    <location>
        <begin position="849"/>
        <end position="870"/>
    </location>
</feature>
<feature type="compositionally biased region" description="Polar residues" evidence="1">
    <location>
        <begin position="356"/>
        <end position="368"/>
    </location>
</feature>
<feature type="compositionally biased region" description="Polar residues" evidence="1">
    <location>
        <begin position="85"/>
        <end position="97"/>
    </location>
</feature>
<feature type="region of interest" description="Disordered" evidence="1">
    <location>
        <begin position="19"/>
        <end position="44"/>
    </location>
</feature>
<name>A0A8H5C5H7_9AGAR</name>
<reference evidence="2 3" key="1">
    <citation type="journal article" date="2020" name="ISME J.">
        <title>Uncovering the hidden diversity of litter-decomposition mechanisms in mushroom-forming fungi.</title>
        <authorList>
            <person name="Floudas D."/>
            <person name="Bentzer J."/>
            <person name="Ahren D."/>
            <person name="Johansson T."/>
            <person name="Persson P."/>
            <person name="Tunlid A."/>
        </authorList>
    </citation>
    <scope>NUCLEOTIDE SEQUENCE [LARGE SCALE GENOMIC DNA]</scope>
    <source>
        <strain evidence="2 3">CBS 291.85</strain>
    </source>
</reference>
<feature type="region of interest" description="Disordered" evidence="1">
    <location>
        <begin position="907"/>
        <end position="947"/>
    </location>
</feature>
<feature type="compositionally biased region" description="Low complexity" evidence="1">
    <location>
        <begin position="227"/>
        <end position="241"/>
    </location>
</feature>
<feature type="region of interest" description="Disordered" evidence="1">
    <location>
        <begin position="133"/>
        <end position="263"/>
    </location>
</feature>
<dbReference type="AlphaFoldDB" id="A0A8H5C5H7"/>
<dbReference type="Proteomes" id="UP000559256">
    <property type="component" value="Unassembled WGS sequence"/>
</dbReference>
<feature type="compositionally biased region" description="Polar residues" evidence="1">
    <location>
        <begin position="149"/>
        <end position="172"/>
    </location>
</feature>
<evidence type="ECO:0000313" key="3">
    <source>
        <dbReference type="Proteomes" id="UP000559256"/>
    </source>
</evidence>
<protein>
    <submittedName>
        <fullName evidence="2">Uncharacterized protein</fullName>
    </submittedName>
</protein>
<feature type="compositionally biased region" description="Basic residues" evidence="1">
    <location>
        <begin position="25"/>
        <end position="34"/>
    </location>
</feature>
<feature type="region of interest" description="Disordered" evidence="1">
    <location>
        <begin position="690"/>
        <end position="785"/>
    </location>
</feature>
<gene>
    <name evidence="2" type="ORF">D9758_014798</name>
</gene>
<feature type="region of interest" description="Disordered" evidence="1">
    <location>
        <begin position="830"/>
        <end position="870"/>
    </location>
</feature>
<feature type="compositionally biased region" description="Low complexity" evidence="1">
    <location>
        <begin position="57"/>
        <end position="70"/>
    </location>
</feature>
<feature type="region of interest" description="Disordered" evidence="1">
    <location>
        <begin position="57"/>
        <end position="110"/>
    </location>
</feature>
<organism evidence="2 3">
    <name type="scientific">Tetrapyrgos nigripes</name>
    <dbReference type="NCBI Taxonomy" id="182062"/>
    <lineage>
        <taxon>Eukaryota</taxon>
        <taxon>Fungi</taxon>
        <taxon>Dikarya</taxon>
        <taxon>Basidiomycota</taxon>
        <taxon>Agaricomycotina</taxon>
        <taxon>Agaricomycetes</taxon>
        <taxon>Agaricomycetidae</taxon>
        <taxon>Agaricales</taxon>
        <taxon>Marasmiineae</taxon>
        <taxon>Marasmiaceae</taxon>
        <taxon>Tetrapyrgos</taxon>
    </lineage>
</organism>
<feature type="compositionally biased region" description="Low complexity" evidence="1">
    <location>
        <begin position="627"/>
        <end position="636"/>
    </location>
</feature>
<dbReference type="EMBL" id="JAACJM010000238">
    <property type="protein sequence ID" value="KAF5335640.1"/>
    <property type="molecule type" value="Genomic_DNA"/>
</dbReference>
<feature type="compositionally biased region" description="Basic residues" evidence="1">
    <location>
        <begin position="198"/>
        <end position="213"/>
    </location>
</feature>
<feature type="region of interest" description="Disordered" evidence="1">
    <location>
        <begin position="551"/>
        <end position="636"/>
    </location>
</feature>
<proteinExistence type="predicted"/>
<sequence>MALDWQADKSRAYNHLQRIGIPTGKPKHRGHRHTQSLTQLSNLSPIPSLSSIATATSTTLNTPTSTSSISVFQPKEEDLTPTPSPKTSRVRTPTTPLSKGKPLGRSDSLKSIASLSTAGSSLIRRLSLKSSASRSEALKTPPPRAQLVKPQSVTAHTPMASTSTCTQRASSFDSERIGVRSGGTPNAYVDRDAGGAYNHHHSSRSSSKPKRRQHSESMPSTPLRNHSYSSTSTSASKPSSSRPTHKSTQPPAVPTPVRPPSRSEHLLRTTLLKDDFALANNPNSITANDNTRPTTPTSSSSSHRRSQSHSSSNRSTSTSRRDSELIASSFLFRTNVSSATLPPPSSPAIAKPTPRRSATSISTPTPARTTKPLFGFMVDSSDDGDDDSSQGSGPYTYTQQPQQRRNQHQPGIMHSPWDVDEYRQHRETRHTHAPAQRPDGYTHGRSQSYTQLPPAPRPPLTPHEQVLRARLERVLSAGNETVTSKGKGRELDWDGEEERFEDYIGNVGLADRGDGRRKRSSLPVTARDQEREREGSISGLFLGWLWRGGPAETEQSIEQESPQSYTQEGNPQLPTPLTPRESKDGYMSQTYSPYHSPGRSRSHTAPAPSSPSQSRFLANNYNNNPTLSQSQSPKLSSSPSIAAAAFVHLSPNANGNVNTTGTPRGTPKRHVFCLESVPSVGALRERAEEDEAAAAKANVNNDGDKGGNMITPPPTPPRKDKEFVPDGLGNGEGEATPKKVASRRGSSSSAMTAKTTTFGGAALGRSKSARTAPNTPMSKAGRVDLGLGRPAGLSRHGSSRDDICVLLNSPSMQIPKSPGRMISPTKASFGFSSPTGPTSAIDPTTSTVSPASADANASLSPASLSPVNSPVSSLLSNTSSFNARTASAQCRLMDGYVSFASIEGLGEPPASAHPSVGDGHSMLGDEDGDDKEREGGGKRFLGWILGK</sequence>
<keyword evidence="3" id="KW-1185">Reference proteome</keyword>
<feature type="compositionally biased region" description="Polar residues" evidence="1">
    <location>
        <begin position="216"/>
        <end position="226"/>
    </location>
</feature>
<feature type="compositionally biased region" description="Polar residues" evidence="1">
    <location>
        <begin position="610"/>
        <end position="626"/>
    </location>
</feature>
<feature type="compositionally biased region" description="Polar residues" evidence="1">
    <location>
        <begin position="830"/>
        <end position="848"/>
    </location>
</feature>
<feature type="compositionally biased region" description="Low complexity" evidence="1">
    <location>
        <begin position="289"/>
        <end position="301"/>
    </location>
</feature>
<feature type="region of interest" description="Disordered" evidence="1">
    <location>
        <begin position="280"/>
        <end position="322"/>
    </location>
</feature>
<accession>A0A8H5C5H7</accession>
<dbReference type="OrthoDB" id="3069657at2759"/>
<feature type="region of interest" description="Disordered" evidence="1">
    <location>
        <begin position="510"/>
        <end position="534"/>
    </location>
</feature>
<feature type="compositionally biased region" description="Polar residues" evidence="1">
    <location>
        <begin position="553"/>
        <end position="572"/>
    </location>
</feature>
<evidence type="ECO:0000256" key="1">
    <source>
        <dbReference type="SAM" id="MobiDB-lite"/>
    </source>
</evidence>
<feature type="region of interest" description="Disordered" evidence="1">
    <location>
        <begin position="336"/>
        <end position="462"/>
    </location>
</feature>
<feature type="compositionally biased region" description="Low complexity" evidence="1">
    <location>
        <begin position="746"/>
        <end position="757"/>
    </location>
</feature>